<feature type="transmembrane region" description="Helical" evidence="9">
    <location>
        <begin position="421"/>
        <end position="440"/>
    </location>
</feature>
<dbReference type="PROSITE" id="PS50283">
    <property type="entry name" value="NA_SOLUT_SYMP_3"/>
    <property type="match status" value="1"/>
</dbReference>
<protein>
    <submittedName>
        <fullName evidence="10">Cation acetate symporter</fullName>
    </submittedName>
</protein>
<evidence type="ECO:0000256" key="4">
    <source>
        <dbReference type="ARBA" id="ARBA00022475"/>
    </source>
</evidence>
<dbReference type="PANTHER" id="PTHR48086:SF5">
    <property type="entry name" value="NA(+):SOLUTE SYMPORTER (SSF FAMILY)"/>
    <property type="match status" value="1"/>
</dbReference>
<comment type="subcellular location">
    <subcellularLocation>
        <location evidence="1">Membrane</location>
        <topology evidence="1">Multi-pass membrane protein</topology>
    </subcellularLocation>
</comment>
<feature type="transmembrane region" description="Helical" evidence="9">
    <location>
        <begin position="248"/>
        <end position="270"/>
    </location>
</feature>
<reference evidence="10" key="1">
    <citation type="submission" date="2022-04" db="EMBL/GenBank/DDBJ databases">
        <title>Consumption of N2O by Flavobacterium azooxidireducens sp. nov. isolated from Decomposing Leaf Litter of Phragmites australis (Cav.).</title>
        <authorList>
            <person name="Behrendt U."/>
            <person name="Spanner T."/>
            <person name="Augustin J."/>
            <person name="Horn M.A."/>
            <person name="Kolb S."/>
            <person name="Ulrich A."/>
        </authorList>
    </citation>
    <scope>NUCLEOTIDE SEQUENCE</scope>
    <source>
        <strain evidence="10">IGB 4-14</strain>
    </source>
</reference>
<dbReference type="EMBL" id="CP096205">
    <property type="protein sequence ID" value="UPQ78793.1"/>
    <property type="molecule type" value="Genomic_DNA"/>
</dbReference>
<feature type="transmembrane region" description="Helical" evidence="9">
    <location>
        <begin position="77"/>
        <end position="95"/>
    </location>
</feature>
<evidence type="ECO:0000313" key="11">
    <source>
        <dbReference type="Proteomes" id="UP000830583"/>
    </source>
</evidence>
<proteinExistence type="inferred from homology"/>
<evidence type="ECO:0000313" key="10">
    <source>
        <dbReference type="EMBL" id="UPQ78793.1"/>
    </source>
</evidence>
<gene>
    <name evidence="10" type="ORF">M0M57_14385</name>
</gene>
<dbReference type="InterPro" id="IPR050277">
    <property type="entry name" value="Sodium:Solute_Symporter"/>
</dbReference>
<feature type="transmembrane region" description="Helical" evidence="9">
    <location>
        <begin position="179"/>
        <end position="200"/>
    </location>
</feature>
<keyword evidence="11" id="KW-1185">Reference proteome</keyword>
<feature type="transmembrane region" description="Helical" evidence="9">
    <location>
        <begin position="282"/>
        <end position="303"/>
    </location>
</feature>
<keyword evidence="3" id="KW-0813">Transport</keyword>
<accession>A0ABY4KG79</accession>
<keyword evidence="7 9" id="KW-0472">Membrane</keyword>
<name>A0ABY4KG79_9FLAO</name>
<feature type="transmembrane region" description="Helical" evidence="9">
    <location>
        <begin position="116"/>
        <end position="134"/>
    </location>
</feature>
<keyword evidence="5 9" id="KW-0812">Transmembrane</keyword>
<dbReference type="CDD" id="cd11480">
    <property type="entry name" value="SLC5sbd_u4"/>
    <property type="match status" value="1"/>
</dbReference>
<dbReference type="Gene3D" id="1.20.1730.10">
    <property type="entry name" value="Sodium/glucose cotransporter"/>
    <property type="match status" value="1"/>
</dbReference>
<organism evidence="10 11">
    <name type="scientific">Flavobacterium azooxidireducens</name>
    <dbReference type="NCBI Taxonomy" id="1871076"/>
    <lineage>
        <taxon>Bacteria</taxon>
        <taxon>Pseudomonadati</taxon>
        <taxon>Bacteroidota</taxon>
        <taxon>Flavobacteriia</taxon>
        <taxon>Flavobacteriales</taxon>
        <taxon>Flavobacteriaceae</taxon>
        <taxon>Flavobacterium</taxon>
    </lineage>
</organism>
<evidence type="ECO:0000256" key="6">
    <source>
        <dbReference type="ARBA" id="ARBA00022989"/>
    </source>
</evidence>
<evidence type="ECO:0000256" key="7">
    <source>
        <dbReference type="ARBA" id="ARBA00023136"/>
    </source>
</evidence>
<sequence>MDVQTWTYIIVGATFALYIGIAIWSRAGSTKEFYVAGGGVSPLANGMATAADWMSAASFISMAGIISFAGYDGAVYLMGWTGGYVLLALLLAPYLRKFGKFTVPDFIGDRYYSKTARSVAVFCALIVSFTYVAGQMRGVGVVFSRFLEVDINTGVIIGMVIVLFYAVLGGMKGITYTQVAQYCVLIFAFMVPAIFISIQMTGNPIPQLGMGDTMADGSGTYLLDKLNGLQTELGFDEYTSGSKSMIDVFAITLALMVGTAGLPHVIVRFFTVKKVKDARKSAGWALLLIAILYTTAPAVAVFAKANLIQTVSDKEYSSMPQWFMNWEKTGLLTFDDKNADGKIQYVADKEANELKIDNDIMVLANPEIANLPNWVIALVAAGALAAALSTAAGLLLVISSSVSHDLIKKMINPNISEKNELWAARGSAAVAVCIAGYFGINPPGFVAAVVALAFGLAAASFFPAIILGIFYKKMNKEGAISGMVVGMLLMIYYMLKFKFGIFDGGKEMVDSLKPNWWFGISPEGFGTVAMIANFAVALIVNRFTPEPPQDVQDIVENIRIPSGAGEATGH</sequence>
<keyword evidence="6 9" id="KW-1133">Transmembrane helix</keyword>
<dbReference type="InterPro" id="IPR001734">
    <property type="entry name" value="Na/solute_symporter"/>
</dbReference>
<evidence type="ECO:0000256" key="2">
    <source>
        <dbReference type="ARBA" id="ARBA00006434"/>
    </source>
</evidence>
<dbReference type="NCBIfam" id="TIGR00813">
    <property type="entry name" value="sss"/>
    <property type="match status" value="1"/>
</dbReference>
<feature type="transmembrane region" description="Helical" evidence="9">
    <location>
        <begin position="146"/>
        <end position="167"/>
    </location>
</feature>
<feature type="transmembrane region" description="Helical" evidence="9">
    <location>
        <begin position="446"/>
        <end position="471"/>
    </location>
</feature>
<feature type="transmembrane region" description="Helical" evidence="9">
    <location>
        <begin position="374"/>
        <end position="400"/>
    </location>
</feature>
<evidence type="ECO:0000256" key="5">
    <source>
        <dbReference type="ARBA" id="ARBA00022692"/>
    </source>
</evidence>
<dbReference type="NCBIfam" id="TIGR03648">
    <property type="entry name" value="Na_symport_lg"/>
    <property type="match status" value="1"/>
</dbReference>
<dbReference type="PANTHER" id="PTHR48086">
    <property type="entry name" value="SODIUM/PROLINE SYMPORTER-RELATED"/>
    <property type="match status" value="1"/>
</dbReference>
<evidence type="ECO:0000256" key="3">
    <source>
        <dbReference type="ARBA" id="ARBA00022448"/>
    </source>
</evidence>
<dbReference type="Proteomes" id="UP000830583">
    <property type="component" value="Chromosome"/>
</dbReference>
<dbReference type="InterPro" id="IPR018212">
    <property type="entry name" value="Na/solute_symporter_CS"/>
</dbReference>
<feature type="transmembrane region" description="Helical" evidence="9">
    <location>
        <begin position="515"/>
        <end position="540"/>
    </location>
</feature>
<dbReference type="InterPro" id="IPR019899">
    <property type="entry name" value="Na/solute_symporter_VC_2705"/>
</dbReference>
<evidence type="ECO:0000256" key="9">
    <source>
        <dbReference type="SAM" id="Phobius"/>
    </source>
</evidence>
<dbReference type="InterPro" id="IPR038377">
    <property type="entry name" value="Na/Glc_symporter_sf"/>
</dbReference>
<comment type="similarity">
    <text evidence="2 8">Belongs to the sodium:solute symporter (SSF) (TC 2.A.21) family.</text>
</comment>
<dbReference type="Pfam" id="PF00474">
    <property type="entry name" value="SSF"/>
    <property type="match status" value="2"/>
</dbReference>
<feature type="transmembrane region" description="Helical" evidence="9">
    <location>
        <begin position="478"/>
        <end position="495"/>
    </location>
</feature>
<dbReference type="RefSeq" id="WP_248433749.1">
    <property type="nucleotide sequence ID" value="NZ_CP096205.1"/>
</dbReference>
<dbReference type="PROSITE" id="PS00457">
    <property type="entry name" value="NA_SOLUT_SYMP_2"/>
    <property type="match status" value="1"/>
</dbReference>
<keyword evidence="4" id="KW-1003">Cell membrane</keyword>
<evidence type="ECO:0000256" key="8">
    <source>
        <dbReference type="RuleBase" id="RU362091"/>
    </source>
</evidence>
<evidence type="ECO:0000256" key="1">
    <source>
        <dbReference type="ARBA" id="ARBA00004141"/>
    </source>
</evidence>
<feature type="transmembrane region" description="Helical" evidence="9">
    <location>
        <begin position="6"/>
        <end position="24"/>
    </location>
</feature>